<dbReference type="PRINTS" id="PR00679">
    <property type="entry name" value="PROHIBITIN"/>
</dbReference>
<dbReference type="PANTHER" id="PTHR23222">
    <property type="entry name" value="PROHIBITIN"/>
    <property type="match status" value="1"/>
</dbReference>
<dbReference type="AlphaFoldDB" id="A0A345P774"/>
<keyword evidence="3" id="KW-1133">Transmembrane helix</keyword>
<dbReference type="KEGG" id="mbah:HYN46_09950"/>
<dbReference type="Pfam" id="PF01145">
    <property type="entry name" value="Band_7"/>
    <property type="match status" value="1"/>
</dbReference>
<evidence type="ECO:0000313" key="5">
    <source>
        <dbReference type="EMBL" id="AXI03133.1"/>
    </source>
</evidence>
<dbReference type="OrthoDB" id="9812991at2"/>
<sequence>MLNPSTYNKPKIIFFSVIAVIILMVIWGCFYTVTSGQRALVLRFGQVQEVVSDGLHFKLPFVERIILVDVRTQKAHSPASAGTKDLQTVTTEVALNYHLNANALQDTYSRIGLDVEDKVIEPRIQEIVKAVIARFSAEELLTRRDAVKGEIAAGLRNALATYNINVEDIQITNFKFSRAFDEAIEAKQTAEQNALKAKNDLDRIKVEAEQKITMAQAEAETIRIQAQAIKEQGGEEYVKMKAIEKWNGTLPQYTGGGAMPFISIPVQK</sequence>
<keyword evidence="6" id="KW-1185">Reference proteome</keyword>
<evidence type="ECO:0000259" key="4">
    <source>
        <dbReference type="SMART" id="SM00244"/>
    </source>
</evidence>
<dbReference type="InterPro" id="IPR000163">
    <property type="entry name" value="Prohibitin"/>
</dbReference>
<organism evidence="5 6">
    <name type="scientific">Aquirhabdus parva</name>
    <dbReference type="NCBI Taxonomy" id="2283318"/>
    <lineage>
        <taxon>Bacteria</taxon>
        <taxon>Pseudomonadati</taxon>
        <taxon>Pseudomonadota</taxon>
        <taxon>Gammaproteobacteria</taxon>
        <taxon>Moraxellales</taxon>
        <taxon>Moraxellaceae</taxon>
        <taxon>Aquirhabdus</taxon>
    </lineage>
</organism>
<dbReference type="EMBL" id="CP031222">
    <property type="protein sequence ID" value="AXI03133.1"/>
    <property type="molecule type" value="Genomic_DNA"/>
</dbReference>
<dbReference type="CDD" id="cd03401">
    <property type="entry name" value="SPFH_prohibitin"/>
    <property type="match status" value="1"/>
</dbReference>
<protein>
    <submittedName>
        <fullName evidence="5">Prohibitin family protein</fullName>
    </submittedName>
</protein>
<proteinExistence type="predicted"/>
<evidence type="ECO:0000256" key="2">
    <source>
        <dbReference type="SAM" id="Coils"/>
    </source>
</evidence>
<evidence type="ECO:0000256" key="1">
    <source>
        <dbReference type="ARBA" id="ARBA00004167"/>
    </source>
</evidence>
<keyword evidence="2" id="KW-0175">Coiled coil</keyword>
<dbReference type="SMART" id="SM00244">
    <property type="entry name" value="PHB"/>
    <property type="match status" value="1"/>
</dbReference>
<comment type="subcellular location">
    <subcellularLocation>
        <location evidence="1">Membrane</location>
        <topology evidence="1">Single-pass membrane protein</topology>
    </subcellularLocation>
</comment>
<dbReference type="InterPro" id="IPR036013">
    <property type="entry name" value="Band_7/SPFH_dom_sf"/>
</dbReference>
<feature type="transmembrane region" description="Helical" evidence="3">
    <location>
        <begin position="12"/>
        <end position="33"/>
    </location>
</feature>
<gene>
    <name evidence="5" type="ORF">HYN46_09950</name>
</gene>
<name>A0A345P774_9GAMM</name>
<accession>A0A345P774</accession>
<dbReference type="Gene3D" id="3.30.479.30">
    <property type="entry name" value="Band 7 domain"/>
    <property type="match status" value="1"/>
</dbReference>
<dbReference type="RefSeq" id="WP_114899243.1">
    <property type="nucleotide sequence ID" value="NZ_CP031222.1"/>
</dbReference>
<feature type="domain" description="Band 7" evidence="4">
    <location>
        <begin position="28"/>
        <end position="188"/>
    </location>
</feature>
<dbReference type="Proteomes" id="UP000253940">
    <property type="component" value="Chromosome"/>
</dbReference>
<dbReference type="PANTHER" id="PTHR23222:SF0">
    <property type="entry name" value="PROHIBITIN 1"/>
    <property type="match status" value="1"/>
</dbReference>
<dbReference type="SUPFAM" id="SSF117892">
    <property type="entry name" value="Band 7/SPFH domain"/>
    <property type="match status" value="1"/>
</dbReference>
<reference evidence="5 6" key="1">
    <citation type="submission" date="2018-07" db="EMBL/GenBank/DDBJ databases">
        <title>Genome sequencing of Moraxellaceae gen. HYN0046.</title>
        <authorList>
            <person name="Kim M."/>
            <person name="Yi H."/>
        </authorList>
    </citation>
    <scope>NUCLEOTIDE SEQUENCE [LARGE SCALE GENOMIC DNA]</scope>
    <source>
        <strain evidence="5 6">HYN0046</strain>
    </source>
</reference>
<keyword evidence="3" id="KW-0472">Membrane</keyword>
<dbReference type="InterPro" id="IPR001107">
    <property type="entry name" value="Band_7"/>
</dbReference>
<evidence type="ECO:0000313" key="6">
    <source>
        <dbReference type="Proteomes" id="UP000253940"/>
    </source>
</evidence>
<keyword evidence="3" id="KW-0812">Transmembrane</keyword>
<dbReference type="GO" id="GO:0016020">
    <property type="term" value="C:membrane"/>
    <property type="evidence" value="ECO:0007669"/>
    <property type="project" value="UniProtKB-SubCell"/>
</dbReference>
<feature type="coiled-coil region" evidence="2">
    <location>
        <begin position="180"/>
        <end position="232"/>
    </location>
</feature>
<evidence type="ECO:0000256" key="3">
    <source>
        <dbReference type="SAM" id="Phobius"/>
    </source>
</evidence>